<sequence>MSRFLRSFVFAWSGIRSAASSQANMKFHLAAAIVVNAAGLLIGLSRLEWLAIVIVQGMVLAAETMNTAIEHVVDLASPQEHPLAKAAKDTAAGAVLITAITAVIVGLFVFGPHVLP</sequence>
<comment type="similarity">
    <text evidence="2">Belongs to the bacterial diacylglycerol kinase family.</text>
</comment>
<dbReference type="InterPro" id="IPR000829">
    <property type="entry name" value="DAGK"/>
</dbReference>
<evidence type="ECO:0000256" key="2">
    <source>
        <dbReference type="ARBA" id="ARBA00005967"/>
    </source>
</evidence>
<reference evidence="20 21" key="1">
    <citation type="submission" date="2020-02" db="EMBL/GenBank/DDBJ databases">
        <title>Paenibacillus sp. nov., isolated from rhizosphere soil of tomato.</title>
        <authorList>
            <person name="Weon H.-Y."/>
            <person name="Lee S.A."/>
        </authorList>
    </citation>
    <scope>NUCLEOTIDE SEQUENCE [LARGE SCALE GENOMIC DNA]</scope>
    <source>
        <strain evidence="20 21">14171R-81</strain>
    </source>
</reference>
<feature type="transmembrane region" description="Helical" evidence="19">
    <location>
        <begin position="27"/>
        <end position="44"/>
    </location>
</feature>
<evidence type="ECO:0000256" key="18">
    <source>
        <dbReference type="PIRSR" id="PIRSR600829-4"/>
    </source>
</evidence>
<gene>
    <name evidence="20" type="ORF">GZH47_05925</name>
</gene>
<keyword evidence="6 19" id="KW-0812">Transmembrane</keyword>
<keyword evidence="18" id="KW-0460">Magnesium</keyword>
<evidence type="ECO:0000313" key="20">
    <source>
        <dbReference type="EMBL" id="QHW30430.1"/>
    </source>
</evidence>
<keyword evidence="14" id="KW-1208">Phospholipid metabolism</keyword>
<dbReference type="InterPro" id="IPR036945">
    <property type="entry name" value="DAGK_sf"/>
</dbReference>
<feature type="binding site" evidence="18">
    <location>
        <position position="70"/>
    </location>
    <ligand>
        <name>a divalent metal cation</name>
        <dbReference type="ChEBI" id="CHEBI:60240"/>
    </ligand>
</feature>
<dbReference type="CDD" id="cd14265">
    <property type="entry name" value="UDPK_IM_like"/>
    <property type="match status" value="1"/>
</dbReference>
<keyword evidence="7 17" id="KW-0547">Nucleotide-binding</keyword>
<organism evidence="20 21">
    <name type="scientific">Paenibacillus rhizovicinus</name>
    <dbReference type="NCBI Taxonomy" id="2704463"/>
    <lineage>
        <taxon>Bacteria</taxon>
        <taxon>Bacillati</taxon>
        <taxon>Bacillota</taxon>
        <taxon>Bacilli</taxon>
        <taxon>Bacillales</taxon>
        <taxon>Paenibacillaceae</taxon>
        <taxon>Paenibacillus</taxon>
    </lineage>
</organism>
<keyword evidence="5" id="KW-0808">Transferase</keyword>
<dbReference type="GO" id="GO:0016301">
    <property type="term" value="F:kinase activity"/>
    <property type="evidence" value="ECO:0007669"/>
    <property type="project" value="UniProtKB-KW"/>
</dbReference>
<evidence type="ECO:0000256" key="5">
    <source>
        <dbReference type="ARBA" id="ARBA00022679"/>
    </source>
</evidence>
<evidence type="ECO:0000256" key="4">
    <source>
        <dbReference type="ARBA" id="ARBA00022516"/>
    </source>
</evidence>
<evidence type="ECO:0000256" key="16">
    <source>
        <dbReference type="PIRSR" id="PIRSR600829-2"/>
    </source>
</evidence>
<feature type="transmembrane region" description="Helical" evidence="19">
    <location>
        <begin position="91"/>
        <end position="110"/>
    </location>
</feature>
<dbReference type="Pfam" id="PF01219">
    <property type="entry name" value="DAGK_prokar"/>
    <property type="match status" value="1"/>
</dbReference>
<evidence type="ECO:0000256" key="7">
    <source>
        <dbReference type="ARBA" id="ARBA00022741"/>
    </source>
</evidence>
<dbReference type="Gene3D" id="1.10.287.3610">
    <property type="match status" value="1"/>
</dbReference>
<keyword evidence="9 17" id="KW-0067">ATP-binding</keyword>
<evidence type="ECO:0000256" key="8">
    <source>
        <dbReference type="ARBA" id="ARBA00022777"/>
    </source>
</evidence>
<dbReference type="InterPro" id="IPR033717">
    <property type="entry name" value="UDPK"/>
</dbReference>
<feature type="binding site" evidence="16">
    <location>
        <position position="3"/>
    </location>
    <ligand>
        <name>substrate</name>
    </ligand>
</feature>
<comment type="subcellular location">
    <subcellularLocation>
        <location evidence="1">Cell membrane</location>
        <topology evidence="1">Multi-pass membrane protein</topology>
    </subcellularLocation>
</comment>
<evidence type="ECO:0000256" key="10">
    <source>
        <dbReference type="ARBA" id="ARBA00022989"/>
    </source>
</evidence>
<dbReference type="EMBL" id="CP048286">
    <property type="protein sequence ID" value="QHW30430.1"/>
    <property type="molecule type" value="Genomic_DNA"/>
</dbReference>
<evidence type="ECO:0000256" key="13">
    <source>
        <dbReference type="ARBA" id="ARBA00023209"/>
    </source>
</evidence>
<name>A0A6C0NW49_9BACL</name>
<dbReference type="GO" id="GO:0008654">
    <property type="term" value="P:phospholipid biosynthetic process"/>
    <property type="evidence" value="ECO:0007669"/>
    <property type="project" value="UniProtKB-KW"/>
</dbReference>
<evidence type="ECO:0000256" key="19">
    <source>
        <dbReference type="SAM" id="Phobius"/>
    </source>
</evidence>
<evidence type="ECO:0000256" key="9">
    <source>
        <dbReference type="ARBA" id="ARBA00022840"/>
    </source>
</evidence>
<evidence type="ECO:0000313" key="21">
    <source>
        <dbReference type="Proteomes" id="UP000479114"/>
    </source>
</evidence>
<keyword evidence="11" id="KW-0443">Lipid metabolism</keyword>
<feature type="binding site" evidence="17">
    <location>
        <position position="3"/>
    </location>
    <ligand>
        <name>ATP</name>
        <dbReference type="ChEBI" id="CHEBI:30616"/>
    </ligand>
</feature>
<keyword evidence="12 19" id="KW-0472">Membrane</keyword>
<evidence type="ECO:0000256" key="12">
    <source>
        <dbReference type="ARBA" id="ARBA00023136"/>
    </source>
</evidence>
<dbReference type="AlphaFoldDB" id="A0A6C0NW49"/>
<evidence type="ECO:0000256" key="11">
    <source>
        <dbReference type="ARBA" id="ARBA00023098"/>
    </source>
</evidence>
<proteinExistence type="inferred from homology"/>
<feature type="binding site" evidence="17">
    <location>
        <position position="70"/>
    </location>
    <ligand>
        <name>ATP</name>
        <dbReference type="ChEBI" id="CHEBI:30616"/>
    </ligand>
</feature>
<accession>A0A6C0NW49</accession>
<feature type="active site" description="Proton acceptor" evidence="15">
    <location>
        <position position="63"/>
    </location>
</feature>
<keyword evidence="21" id="KW-1185">Reference proteome</keyword>
<dbReference type="PANTHER" id="PTHR34299">
    <property type="entry name" value="DIACYLGLYCEROL KINASE"/>
    <property type="match status" value="1"/>
</dbReference>
<evidence type="ECO:0000256" key="14">
    <source>
        <dbReference type="ARBA" id="ARBA00023264"/>
    </source>
</evidence>
<keyword evidence="13" id="KW-0594">Phospholipid biosynthesis</keyword>
<feature type="binding site" evidence="16">
    <location>
        <position position="63"/>
    </location>
    <ligand>
        <name>substrate</name>
    </ligand>
</feature>
<dbReference type="GO" id="GO:0005886">
    <property type="term" value="C:plasma membrane"/>
    <property type="evidence" value="ECO:0007669"/>
    <property type="project" value="UniProtKB-SubCell"/>
</dbReference>
<dbReference type="Proteomes" id="UP000479114">
    <property type="component" value="Chromosome"/>
</dbReference>
<keyword evidence="18" id="KW-0479">Metal-binding</keyword>
<evidence type="ECO:0000256" key="1">
    <source>
        <dbReference type="ARBA" id="ARBA00004651"/>
    </source>
</evidence>
<dbReference type="RefSeq" id="WP_162639156.1">
    <property type="nucleotide sequence ID" value="NZ_CP048286.1"/>
</dbReference>
<dbReference type="PROSITE" id="PS01069">
    <property type="entry name" value="DAGK_PROKAR"/>
    <property type="match status" value="1"/>
</dbReference>
<dbReference type="GO" id="GO:0005524">
    <property type="term" value="F:ATP binding"/>
    <property type="evidence" value="ECO:0007669"/>
    <property type="project" value="UniProtKB-KW"/>
</dbReference>
<evidence type="ECO:0000256" key="3">
    <source>
        <dbReference type="ARBA" id="ARBA00022475"/>
    </source>
</evidence>
<keyword evidence="3" id="KW-1003">Cell membrane</keyword>
<keyword evidence="10 19" id="KW-1133">Transmembrane helix</keyword>
<dbReference type="PANTHER" id="PTHR34299:SF1">
    <property type="entry name" value="DIACYLGLYCEROL KINASE"/>
    <property type="match status" value="1"/>
</dbReference>
<protein>
    <submittedName>
        <fullName evidence="20">Diacylglycerol kinase family protein</fullName>
    </submittedName>
</protein>
<keyword evidence="8 20" id="KW-0418">Kinase</keyword>
<dbReference type="KEGG" id="prz:GZH47_05925"/>
<evidence type="ECO:0000256" key="6">
    <source>
        <dbReference type="ARBA" id="ARBA00022692"/>
    </source>
</evidence>
<dbReference type="GO" id="GO:0046872">
    <property type="term" value="F:metal ion binding"/>
    <property type="evidence" value="ECO:0007669"/>
    <property type="project" value="UniProtKB-KW"/>
</dbReference>
<evidence type="ECO:0000256" key="17">
    <source>
        <dbReference type="PIRSR" id="PIRSR600829-3"/>
    </source>
</evidence>
<evidence type="ECO:0000256" key="15">
    <source>
        <dbReference type="PIRSR" id="PIRSR600829-1"/>
    </source>
</evidence>
<keyword evidence="4" id="KW-0444">Lipid biosynthesis</keyword>
<feature type="binding site" evidence="17">
    <location>
        <begin position="88"/>
        <end position="89"/>
    </location>
    <ligand>
        <name>ATP</name>
        <dbReference type="ChEBI" id="CHEBI:30616"/>
    </ligand>
</feature>
<comment type="cofactor">
    <cofactor evidence="18">
        <name>Mg(2+)</name>
        <dbReference type="ChEBI" id="CHEBI:18420"/>
    </cofactor>
    <text evidence="18">Mn(2+), Zn(2+), Cd(2+) and Co(2+) support activity to lesser extents.</text>
</comment>